<keyword evidence="6" id="KW-0539">Nucleus</keyword>
<dbReference type="FunFam" id="1.10.150.20:FF:000017">
    <property type="entry name" value="DNA excision repair protein ERCC-1"/>
    <property type="match status" value="1"/>
</dbReference>
<dbReference type="InterPro" id="IPR047260">
    <property type="entry name" value="ERCC1-like_central_dom"/>
</dbReference>
<evidence type="ECO:0000256" key="1">
    <source>
        <dbReference type="ARBA" id="ARBA00004123"/>
    </source>
</evidence>
<dbReference type="Gene3D" id="1.10.150.20">
    <property type="entry name" value="5' to 3' exonuclease, C-terminal subdomain"/>
    <property type="match status" value="1"/>
</dbReference>
<gene>
    <name evidence="10" type="ORF">KPH14_003199</name>
</gene>
<evidence type="ECO:0000256" key="8">
    <source>
        <dbReference type="ARBA" id="ARBA00071993"/>
    </source>
</evidence>
<dbReference type="GO" id="GO:0032204">
    <property type="term" value="P:regulation of telomere maintenance"/>
    <property type="evidence" value="ECO:0007669"/>
    <property type="project" value="UniProtKB-ARBA"/>
</dbReference>
<protein>
    <recommendedName>
        <fullName evidence="8">DNA excision repair protein ERCC-1</fullName>
    </recommendedName>
</protein>
<evidence type="ECO:0000313" key="10">
    <source>
        <dbReference type="EMBL" id="KAK2587499.1"/>
    </source>
</evidence>
<dbReference type="PANTHER" id="PTHR12749:SF0">
    <property type="entry name" value="DNA EXCISION REPAIR PROTEIN ERCC-1"/>
    <property type="match status" value="1"/>
</dbReference>
<dbReference type="InterPro" id="IPR004579">
    <property type="entry name" value="ERCC1/RAD10/SWI10"/>
</dbReference>
<keyword evidence="11" id="KW-1185">Reference proteome</keyword>
<name>A0AAD9RX04_9HYME</name>
<dbReference type="GO" id="GO:0070914">
    <property type="term" value="P:UV-damage excision repair"/>
    <property type="evidence" value="ECO:0007669"/>
    <property type="project" value="TreeGrafter"/>
</dbReference>
<comment type="similarity">
    <text evidence="2">Belongs to the ERCC1/RAD10/SWI10 family.</text>
</comment>
<keyword evidence="3" id="KW-0227">DNA damage</keyword>
<dbReference type="SUPFAM" id="SSF47781">
    <property type="entry name" value="RuvA domain 2-like"/>
    <property type="match status" value="1"/>
</dbReference>
<dbReference type="GO" id="GO:0003684">
    <property type="term" value="F:damaged DNA binding"/>
    <property type="evidence" value="ECO:0007669"/>
    <property type="project" value="InterPro"/>
</dbReference>
<keyword evidence="4" id="KW-0238">DNA-binding</keyword>
<comment type="function">
    <text evidence="7">Non-catalytic component of a structure-specific DNA repair endonuclease responsible for the 5'-incision during DNA repair. Responsible, in conjunction with SLX4, for the first step in the repair of interstrand cross-links (ICL). Participates in the processing of anaphase bridge-generating DNA structures, which consist in incompletely processed DNA lesions arising during S or G2 phase, and can result in cytokinesis failure. Also required for homology-directed repair (HDR) of DNA double-strand breaks, in conjunction with SLX4.</text>
</comment>
<dbReference type="InterPro" id="IPR011335">
    <property type="entry name" value="Restrct_endonuc-II-like"/>
</dbReference>
<dbReference type="SUPFAM" id="SSF52980">
    <property type="entry name" value="Restriction endonuclease-like"/>
    <property type="match status" value="1"/>
</dbReference>
<sequence>MSSKRESTIYQNNFPSKHLKVVEHAENPGPSKTKSNVKLNTLLVSPKQKGNPLLKFISNVPWEYSDIIPDYVMGKTTCALFLSIRYHQLNPDYIHNRLKLLGNAYNLRVLLVQIDIADPHHALKHLTRICILADLTLMLAWNAEEAGKIIETYKIYETKPPDDIMERSVTAPYQKLMNAFTTVRSVNKTDATTLLSTFGTLKEIVNAPANTLALCPGFGFQKAQRLHKVLHEPFLKAEQPKK</sequence>
<dbReference type="PANTHER" id="PTHR12749">
    <property type="entry name" value="EXCISION REPAIR CROSS-COMPLEMENTING 1 ERCC1"/>
    <property type="match status" value="1"/>
</dbReference>
<evidence type="ECO:0000256" key="2">
    <source>
        <dbReference type="ARBA" id="ARBA00008283"/>
    </source>
</evidence>
<dbReference type="Proteomes" id="UP001258017">
    <property type="component" value="Unassembled WGS sequence"/>
</dbReference>
<evidence type="ECO:0000256" key="6">
    <source>
        <dbReference type="ARBA" id="ARBA00023242"/>
    </source>
</evidence>
<dbReference type="GO" id="GO:0006302">
    <property type="term" value="P:double-strand break repair"/>
    <property type="evidence" value="ECO:0007669"/>
    <property type="project" value="UniProtKB-ARBA"/>
</dbReference>
<reference evidence="10" key="1">
    <citation type="submission" date="2021-08" db="EMBL/GenBank/DDBJ databases">
        <authorList>
            <person name="Misof B."/>
            <person name="Oliver O."/>
            <person name="Podsiadlowski L."/>
            <person name="Donath A."/>
            <person name="Peters R."/>
            <person name="Mayer C."/>
            <person name="Rust J."/>
            <person name="Gunkel S."/>
            <person name="Lesny P."/>
            <person name="Martin S."/>
            <person name="Oeyen J.P."/>
            <person name="Petersen M."/>
            <person name="Panagiotis P."/>
            <person name="Wilbrandt J."/>
            <person name="Tanja T."/>
        </authorList>
    </citation>
    <scope>NUCLEOTIDE SEQUENCE</scope>
    <source>
        <strain evidence="10">GBR_01_08_01A</strain>
        <tissue evidence="10">Thorax + abdomen</tissue>
    </source>
</reference>
<dbReference type="AlphaFoldDB" id="A0AAD9RX04"/>
<evidence type="ECO:0000313" key="11">
    <source>
        <dbReference type="Proteomes" id="UP001258017"/>
    </source>
</evidence>
<dbReference type="Gene3D" id="3.40.50.10130">
    <property type="match status" value="1"/>
</dbReference>
<proteinExistence type="inferred from homology"/>
<dbReference type="GO" id="GO:0006289">
    <property type="term" value="P:nucleotide-excision repair"/>
    <property type="evidence" value="ECO:0007669"/>
    <property type="project" value="UniProtKB-ARBA"/>
</dbReference>
<dbReference type="InterPro" id="IPR010994">
    <property type="entry name" value="RuvA_2-like"/>
</dbReference>
<organism evidence="10 11">
    <name type="scientific">Odynerus spinipes</name>
    <dbReference type="NCBI Taxonomy" id="1348599"/>
    <lineage>
        <taxon>Eukaryota</taxon>
        <taxon>Metazoa</taxon>
        <taxon>Ecdysozoa</taxon>
        <taxon>Arthropoda</taxon>
        <taxon>Hexapoda</taxon>
        <taxon>Insecta</taxon>
        <taxon>Pterygota</taxon>
        <taxon>Neoptera</taxon>
        <taxon>Endopterygota</taxon>
        <taxon>Hymenoptera</taxon>
        <taxon>Apocrita</taxon>
        <taxon>Aculeata</taxon>
        <taxon>Vespoidea</taxon>
        <taxon>Vespidae</taxon>
        <taxon>Eumeninae</taxon>
        <taxon>Odynerus</taxon>
    </lineage>
</organism>
<dbReference type="GO" id="GO:0000110">
    <property type="term" value="C:nucleotide-excision repair factor 1 complex"/>
    <property type="evidence" value="ECO:0007669"/>
    <property type="project" value="TreeGrafter"/>
</dbReference>
<comment type="caution">
    <text evidence="10">The sequence shown here is derived from an EMBL/GenBank/DDBJ whole genome shotgun (WGS) entry which is preliminary data.</text>
</comment>
<evidence type="ECO:0000256" key="5">
    <source>
        <dbReference type="ARBA" id="ARBA00023204"/>
    </source>
</evidence>
<accession>A0AAD9RX04</accession>
<dbReference type="EMBL" id="JAIFRP010000007">
    <property type="protein sequence ID" value="KAK2587499.1"/>
    <property type="molecule type" value="Genomic_DNA"/>
</dbReference>
<dbReference type="Pfam" id="PF03834">
    <property type="entry name" value="Rad10"/>
    <property type="match status" value="1"/>
</dbReference>
<keyword evidence="5" id="KW-0234">DNA repair</keyword>
<dbReference type="GO" id="GO:0006312">
    <property type="term" value="P:mitotic recombination"/>
    <property type="evidence" value="ECO:0007669"/>
    <property type="project" value="TreeGrafter"/>
</dbReference>
<evidence type="ECO:0000256" key="3">
    <source>
        <dbReference type="ARBA" id="ARBA00022763"/>
    </source>
</evidence>
<reference evidence="10" key="2">
    <citation type="journal article" date="2023" name="Commun. Biol.">
        <title>Intrasexual cuticular hydrocarbon dimorphism in a wasp sheds light on hydrocarbon biosynthesis genes in Hymenoptera.</title>
        <authorList>
            <person name="Moris V.C."/>
            <person name="Podsiadlowski L."/>
            <person name="Martin S."/>
            <person name="Oeyen J.P."/>
            <person name="Donath A."/>
            <person name="Petersen M."/>
            <person name="Wilbrandt J."/>
            <person name="Misof B."/>
            <person name="Liedtke D."/>
            <person name="Thamm M."/>
            <person name="Scheiner R."/>
            <person name="Schmitt T."/>
            <person name="Niehuis O."/>
        </authorList>
    </citation>
    <scope>NUCLEOTIDE SEQUENCE</scope>
    <source>
        <strain evidence="10">GBR_01_08_01A</strain>
    </source>
</reference>
<evidence type="ECO:0000259" key="9">
    <source>
        <dbReference type="Pfam" id="PF03834"/>
    </source>
</evidence>
<dbReference type="NCBIfam" id="TIGR00597">
    <property type="entry name" value="rad10"/>
    <property type="match status" value="1"/>
</dbReference>
<dbReference type="CDD" id="cd22325">
    <property type="entry name" value="ERCC1_C-like"/>
    <property type="match status" value="1"/>
</dbReference>
<comment type="subcellular location">
    <subcellularLocation>
        <location evidence="1">Nucleus</location>
    </subcellularLocation>
</comment>
<dbReference type="FunFam" id="3.40.50.10130:FF:000001">
    <property type="entry name" value="DNA excision repair protein ERCC-1"/>
    <property type="match status" value="1"/>
</dbReference>
<evidence type="ECO:0000256" key="7">
    <source>
        <dbReference type="ARBA" id="ARBA00054210"/>
    </source>
</evidence>
<evidence type="ECO:0000256" key="4">
    <source>
        <dbReference type="ARBA" id="ARBA00023125"/>
    </source>
</evidence>
<feature type="domain" description="ERCC1-like central" evidence="9">
    <location>
        <begin position="41"/>
        <end position="154"/>
    </location>
</feature>
<dbReference type="GO" id="GO:0003697">
    <property type="term" value="F:single-stranded DNA binding"/>
    <property type="evidence" value="ECO:0007669"/>
    <property type="project" value="TreeGrafter"/>
</dbReference>
<dbReference type="Pfam" id="PF14520">
    <property type="entry name" value="HHH_5"/>
    <property type="match status" value="1"/>
</dbReference>
<dbReference type="GO" id="GO:0070522">
    <property type="term" value="C:ERCC4-ERCC1 complex"/>
    <property type="evidence" value="ECO:0007669"/>
    <property type="project" value="TreeGrafter"/>
</dbReference>